<keyword evidence="3" id="KW-1185">Reference proteome</keyword>
<protein>
    <recommendedName>
        <fullName evidence="4">Scaffolding protein</fullName>
    </recommendedName>
</protein>
<sequence length="297" mass="33156">MNTETTPVTADEIAEKVMAEAATAETEPVQDSETNDDSDITGQGTSTETGQEDSTVSIEDILNGTPEKKNGVQKRIDALTKEKYAEKKKNEELAKKLEELERRVVSSPEPSKVPSDRPVPPAELEYDSSAEFKTARIKYEDDLAAWNENQRNSQVREVARQKEVKENEAKFAVAAKRVADKYPDFYDAINEMPSTPEVSMAILSSELAPEIGYFIAKNPDFNAKLLSLDPISLGREIGKLEVKFGEAKARLISKAPAPIKPIDGNDTVKKDPSKMTDEEWFAWEKAEKIRKLQAKYK</sequence>
<organism evidence="2 3">
    <name type="scientific">Candidatus Magnetobacterium casense</name>
    <dbReference type="NCBI Taxonomy" id="1455061"/>
    <lineage>
        <taxon>Bacteria</taxon>
        <taxon>Pseudomonadati</taxon>
        <taxon>Nitrospirota</taxon>
        <taxon>Thermodesulfovibrionia</taxon>
        <taxon>Thermodesulfovibrionales</taxon>
        <taxon>Candidatus Magnetobacteriaceae</taxon>
        <taxon>Candidatus Magnetobacterium</taxon>
    </lineage>
</organism>
<feature type="region of interest" description="Disordered" evidence="1">
    <location>
        <begin position="1"/>
        <end position="74"/>
    </location>
</feature>
<feature type="compositionally biased region" description="Acidic residues" evidence="1">
    <location>
        <begin position="28"/>
        <end position="39"/>
    </location>
</feature>
<evidence type="ECO:0000313" key="2">
    <source>
        <dbReference type="EMBL" id="MBV6340454.1"/>
    </source>
</evidence>
<gene>
    <name evidence="2" type="ORF">HWQ67_02535</name>
</gene>
<dbReference type="Proteomes" id="UP001196980">
    <property type="component" value="Unassembled WGS sequence"/>
</dbReference>
<feature type="region of interest" description="Disordered" evidence="1">
    <location>
        <begin position="101"/>
        <end position="127"/>
    </location>
</feature>
<accession>A0ABS6RUZ2</accession>
<comment type="caution">
    <text evidence="2">The sequence shown here is derived from an EMBL/GenBank/DDBJ whole genome shotgun (WGS) entry which is preliminary data.</text>
</comment>
<evidence type="ECO:0008006" key="4">
    <source>
        <dbReference type="Google" id="ProtNLM"/>
    </source>
</evidence>
<evidence type="ECO:0000313" key="3">
    <source>
        <dbReference type="Proteomes" id="UP001196980"/>
    </source>
</evidence>
<dbReference type="EMBL" id="JABXWD010000024">
    <property type="protein sequence ID" value="MBV6340454.1"/>
    <property type="molecule type" value="Genomic_DNA"/>
</dbReference>
<reference evidence="2 3" key="1">
    <citation type="journal article" date="2020" name="J Geophys Res Biogeosci">
        <title>Magnetotaxis as an Adaptation to Enable Bacterial Shuttling of Microbial Sulfur and Sulfur Cycling Across Aquatic Oxic#Anoxic Interfaces.</title>
        <authorList>
            <person name="Li J."/>
            <person name="Liu P."/>
            <person name="Wang J."/>
            <person name="Roberts A.P."/>
            <person name="Pan Y."/>
        </authorList>
    </citation>
    <scope>NUCLEOTIDE SEQUENCE [LARGE SCALE GENOMIC DNA]</scope>
    <source>
        <strain evidence="2 3">MYR-1_YQ</strain>
    </source>
</reference>
<proteinExistence type="predicted"/>
<evidence type="ECO:0000256" key="1">
    <source>
        <dbReference type="SAM" id="MobiDB-lite"/>
    </source>
</evidence>
<name>A0ABS6RUZ2_9BACT</name>
<dbReference type="RefSeq" id="WP_218251075.1">
    <property type="nucleotide sequence ID" value="NZ_JABXWD010000024.1"/>
</dbReference>